<dbReference type="EMBL" id="AHKC01014884">
    <property type="protein sequence ID" value="EKF28793.1"/>
    <property type="molecule type" value="Genomic_DNA"/>
</dbReference>
<evidence type="ECO:0000313" key="2">
    <source>
        <dbReference type="Proteomes" id="UP000007350"/>
    </source>
</evidence>
<name>K2M1G1_TRYCR</name>
<accession>K2M1G1</accession>
<dbReference type="OrthoDB" id="10469082at2759"/>
<dbReference type="Proteomes" id="UP000007350">
    <property type="component" value="Unassembled WGS sequence"/>
</dbReference>
<keyword evidence="2" id="KW-1185">Reference proteome</keyword>
<dbReference type="AlphaFoldDB" id="K2M1G1"/>
<gene>
    <name evidence="1" type="ORF">MOQ_007446</name>
</gene>
<evidence type="ECO:0000313" key="1">
    <source>
        <dbReference type="EMBL" id="EKF28793.1"/>
    </source>
</evidence>
<protein>
    <submittedName>
        <fullName evidence="1">Uncharacterized protein</fullName>
    </submittedName>
</protein>
<organism evidence="1 2">
    <name type="scientific">Trypanosoma cruzi marinkellei</name>
    <dbReference type="NCBI Taxonomy" id="85056"/>
    <lineage>
        <taxon>Eukaryota</taxon>
        <taxon>Discoba</taxon>
        <taxon>Euglenozoa</taxon>
        <taxon>Kinetoplastea</taxon>
        <taxon>Metakinetoplastina</taxon>
        <taxon>Trypanosomatida</taxon>
        <taxon>Trypanosomatidae</taxon>
        <taxon>Trypanosoma</taxon>
        <taxon>Schizotrypanum</taxon>
    </lineage>
</organism>
<proteinExistence type="predicted"/>
<reference evidence="1 2" key="1">
    <citation type="journal article" date="2012" name="BMC Genomics">
        <title>Comparative genomic analysis of human infective Trypanosoma cruzi lineages with the bat-restricted subspecies T. cruzi marinkellei.</title>
        <authorList>
            <person name="Franzen O."/>
            <person name="Talavera-Lopez C."/>
            <person name="Ochaya S."/>
            <person name="Butler C.E."/>
            <person name="Messenger L.A."/>
            <person name="Lewis M.D."/>
            <person name="Llewellyn M.S."/>
            <person name="Marinkelle C.J."/>
            <person name="Tyler K.M."/>
            <person name="Miles M.A."/>
            <person name="Andersson B."/>
        </authorList>
    </citation>
    <scope>NUCLEOTIDE SEQUENCE [LARGE SCALE GENOMIC DNA]</scope>
    <source>
        <strain evidence="1 2">B7</strain>
    </source>
</reference>
<sequence>MQSAWFFAAVRRGWRCRRGQFWALLRWLLDHAVNPRALRRACVCVHACLIFSAVLLAGELPLLRCFCSGRCVCGTDVPAVGGAGSFFAVYLVAYCDTSAMVCVSEGRPRVMRRVVCGPHGALWPQLRVAVRAAGGRPDVLPGCGGSRGGRAGARCVTTQSAAGGMVAGVRVVGFVLNTRGKTTINVDTFSLCFTAAPLLSLPVRAVCVYDAAARYAVPTHVREKRRLDRWRAASPPLLFR</sequence>
<comment type="caution">
    <text evidence="1">The sequence shown here is derived from an EMBL/GenBank/DDBJ whole genome shotgun (WGS) entry which is preliminary data.</text>
</comment>
<feature type="non-terminal residue" evidence="1">
    <location>
        <position position="240"/>
    </location>
</feature>